<comment type="caution">
    <text evidence="1">The sequence shown here is derived from an EMBL/GenBank/DDBJ whole genome shotgun (WGS) entry which is preliminary data.</text>
</comment>
<evidence type="ECO:0000313" key="1">
    <source>
        <dbReference type="EMBL" id="KAK8761773.1"/>
    </source>
</evidence>
<sequence>MPIFSTEDPGVTLAGFAEVLSQAYPFVFGTANHVLEIFRAADEEFCNNRAIWLSPLCTADDRSPCWAAERQSAWNDLFNRRGVELVQLHKGTFHLRTLAIDPDDLSRDADVKFLCLYLWLLRQHRCITSVSLSIPVLAPRHQALFASLLKFTEYVQKCEIHGSDPLSASSVMNGELRVGALGCLSVLTELGLAAMHLCTEDGALLVAAVEKNIHLAALILIEVQIEAPTFAELANKVAEHKRLEDFRLKMAINEPVSVYTAALSLLGKANLTRLLISVDCSLLFLLKSLVGNESLIDVTIESTIVDVETLTALAELACKNLALKRLKAKVDLARFLQIRGVPKEMFRLAGASKLHSLVLSGSVLSPQVMNVLADAIGVSRTLKELHLEDCNLSCSDVLPFIRVIAGPGSGFEELNVGSLTGNDDQRRELLRQMIEAEVCHKVTCVYNDCQVGLLHDALDSHVVFSKISLSYGASTEAEPVLRALRGTLKTLKHLSIVTQRPLSILGGQFLAYVLRNGQVLKVVRLRCRTRASSSIQILKGLADSKTVEVVTIERWNMNDNVQRTFVDALRQNRSIHRLEFCWNEPAEYANFKPALVKALMFNQSVSTLKMYQGAQRDEAYDSDLLQHVHRNEMILSWTVDLILRDDLCAEGAVAYERLKCCDAMLDLFEREADCSPRTAMNRLRAALMGTRSALYALEDAFSNRKDFKATPDARVQFENLSSFVRDEVVGTLGLEKKVNAPW</sequence>
<protein>
    <submittedName>
        <fullName evidence="1">Uncharacterized protein</fullName>
    </submittedName>
</protein>
<evidence type="ECO:0000313" key="2">
    <source>
        <dbReference type="Proteomes" id="UP001321473"/>
    </source>
</evidence>
<reference evidence="1 2" key="1">
    <citation type="journal article" date="2023" name="Arcadia Sci">
        <title>De novo assembly of a long-read Amblyomma americanum tick genome.</title>
        <authorList>
            <person name="Chou S."/>
            <person name="Poskanzer K.E."/>
            <person name="Rollins M."/>
            <person name="Thuy-Boun P.S."/>
        </authorList>
    </citation>
    <scope>NUCLEOTIDE SEQUENCE [LARGE SCALE GENOMIC DNA]</scope>
    <source>
        <strain evidence="1">F_SG_1</strain>
        <tissue evidence="1">Salivary glands</tissue>
    </source>
</reference>
<keyword evidence="2" id="KW-1185">Reference proteome</keyword>
<dbReference type="SUPFAM" id="SSF52047">
    <property type="entry name" value="RNI-like"/>
    <property type="match status" value="1"/>
</dbReference>
<dbReference type="InterPro" id="IPR032675">
    <property type="entry name" value="LRR_dom_sf"/>
</dbReference>
<organism evidence="1 2">
    <name type="scientific">Amblyomma americanum</name>
    <name type="common">Lone star tick</name>
    <dbReference type="NCBI Taxonomy" id="6943"/>
    <lineage>
        <taxon>Eukaryota</taxon>
        <taxon>Metazoa</taxon>
        <taxon>Ecdysozoa</taxon>
        <taxon>Arthropoda</taxon>
        <taxon>Chelicerata</taxon>
        <taxon>Arachnida</taxon>
        <taxon>Acari</taxon>
        <taxon>Parasitiformes</taxon>
        <taxon>Ixodida</taxon>
        <taxon>Ixodoidea</taxon>
        <taxon>Ixodidae</taxon>
        <taxon>Amblyomminae</taxon>
        <taxon>Amblyomma</taxon>
    </lineage>
</organism>
<gene>
    <name evidence="1" type="ORF">V5799_026966</name>
</gene>
<dbReference type="Gene3D" id="3.80.10.10">
    <property type="entry name" value="Ribonuclease Inhibitor"/>
    <property type="match status" value="2"/>
</dbReference>
<proteinExistence type="predicted"/>
<dbReference type="AlphaFoldDB" id="A0AAQ4DH33"/>
<dbReference type="Proteomes" id="UP001321473">
    <property type="component" value="Unassembled WGS sequence"/>
</dbReference>
<dbReference type="EMBL" id="JARKHS020030761">
    <property type="protein sequence ID" value="KAK8761773.1"/>
    <property type="molecule type" value="Genomic_DNA"/>
</dbReference>
<name>A0AAQ4DH33_AMBAM</name>
<accession>A0AAQ4DH33</accession>